<evidence type="ECO:0000313" key="2">
    <source>
        <dbReference type="EMBL" id="MCC8403325.1"/>
    </source>
</evidence>
<dbReference type="Proteomes" id="UP001430614">
    <property type="component" value="Unassembled WGS sequence"/>
</dbReference>
<accession>A0ABS8KEX4</accession>
<evidence type="ECO:0000313" key="3">
    <source>
        <dbReference type="Proteomes" id="UP001430614"/>
    </source>
</evidence>
<gene>
    <name evidence="2" type="ORF">LJ655_15735</name>
</gene>
<reference evidence="2 3" key="1">
    <citation type="submission" date="2021-11" db="EMBL/GenBank/DDBJ databases">
        <authorList>
            <person name="Oh E.-T."/>
            <person name="Kim S.-B."/>
        </authorList>
    </citation>
    <scope>NUCLEOTIDE SEQUENCE [LARGE SCALE GENOMIC DNA]</scope>
    <source>
        <strain evidence="2 3">MMS20-SJTN17</strain>
    </source>
</reference>
<evidence type="ECO:0000259" key="1">
    <source>
        <dbReference type="Pfam" id="PF20283"/>
    </source>
</evidence>
<dbReference type="RefSeq" id="WP_230562175.1">
    <property type="nucleotide sequence ID" value="NZ_JAJITC010000007.1"/>
</dbReference>
<dbReference type="EMBL" id="JAJITC010000007">
    <property type="protein sequence ID" value="MCC8403325.1"/>
    <property type="molecule type" value="Genomic_DNA"/>
</dbReference>
<dbReference type="Pfam" id="PF20283">
    <property type="entry name" value="CTD7"/>
    <property type="match status" value="1"/>
</dbReference>
<protein>
    <recommendedName>
        <fullName evidence="1">ABC-three component systems C-terminal domain-containing protein</fullName>
    </recommendedName>
</protein>
<comment type="caution">
    <text evidence="2">The sequence shown here is derived from an EMBL/GenBank/DDBJ whole genome shotgun (WGS) entry which is preliminary data.</text>
</comment>
<feature type="domain" description="ABC-three component systems C-terminal" evidence="1">
    <location>
        <begin position="275"/>
        <end position="401"/>
    </location>
</feature>
<sequence length="404" mass="45704">MNATKATSHSAGDAALGFYYQAFYALRTLLDHSHDDATVCVETLDDVVLRSSGQTLLTQLKHSLSADPAAVTLASRPLWRTLKAWIDVLPRLVLSATKFQLVTVAPLGEEPVLQALLDHEADRTELREALAKEAQRVVDEHGAALASGNPKPPHLDRVKACEAFLALPESTQTELLKRTSIMSGESCIVDLEVDIARRLTLFPDEYRSPLAQRLIAWWDLQVIHTLCNMREHSIARIEVQREIAHLAGEIEREELLPEFETLLPPPDHEADSMLVAQIALVGGDDLDIEVATREQWRACEQRHAWIENRLDMATRLAQYDTILREAWSDLHRRMARGCTSDDDDNKCRKGLDILRWSHDEAYKQVRPLAPNWNAPYYVRGSYQTLAMSLTVGWHPEFKKLLDKD</sequence>
<proteinExistence type="predicted"/>
<keyword evidence="3" id="KW-1185">Reference proteome</keyword>
<name>A0ABS8KEX4_9BURK</name>
<dbReference type="InterPro" id="IPR046913">
    <property type="entry name" value="ABC-3C_CTD7"/>
</dbReference>
<organism evidence="2 3">
    <name type="scientific">Paraburkholderia translucens</name>
    <dbReference type="NCBI Taxonomy" id="2886945"/>
    <lineage>
        <taxon>Bacteria</taxon>
        <taxon>Pseudomonadati</taxon>
        <taxon>Pseudomonadota</taxon>
        <taxon>Betaproteobacteria</taxon>
        <taxon>Burkholderiales</taxon>
        <taxon>Burkholderiaceae</taxon>
        <taxon>Paraburkholderia</taxon>
    </lineage>
</organism>